<dbReference type="AlphaFoldDB" id="A0A941W4F0"/>
<organism evidence="11 12">
    <name type="scientific">Candidatus Scalindua arabica</name>
    <dbReference type="NCBI Taxonomy" id="1127984"/>
    <lineage>
        <taxon>Bacteria</taxon>
        <taxon>Pseudomonadati</taxon>
        <taxon>Planctomycetota</taxon>
        <taxon>Candidatus Brocadiia</taxon>
        <taxon>Candidatus Brocadiales</taxon>
        <taxon>Candidatus Scalinduaceae</taxon>
        <taxon>Candidatus Scalindua</taxon>
    </lineage>
</organism>
<dbReference type="InterPro" id="IPR052038">
    <property type="entry name" value="Type-VII_TA_antitoxin"/>
</dbReference>
<dbReference type="Pfam" id="PF01909">
    <property type="entry name" value="NTP_transf_2"/>
    <property type="match status" value="1"/>
</dbReference>
<evidence type="ECO:0000256" key="4">
    <source>
        <dbReference type="ARBA" id="ARBA00022695"/>
    </source>
</evidence>
<keyword evidence="6" id="KW-0547">Nucleotide-binding</keyword>
<evidence type="ECO:0000313" key="11">
    <source>
        <dbReference type="EMBL" id="MBS1259265.1"/>
    </source>
</evidence>
<dbReference type="GO" id="GO:0016779">
    <property type="term" value="F:nucleotidyltransferase activity"/>
    <property type="evidence" value="ECO:0007669"/>
    <property type="project" value="UniProtKB-KW"/>
</dbReference>
<dbReference type="InterPro" id="IPR002934">
    <property type="entry name" value="Polymerase_NTP_transf_dom"/>
</dbReference>
<dbReference type="PANTHER" id="PTHR33571:SF14">
    <property type="entry name" value="PROTEIN ADENYLYLTRANSFERASE MJ0435-RELATED"/>
    <property type="match status" value="1"/>
</dbReference>
<dbReference type="GO" id="GO:0005524">
    <property type="term" value="F:ATP binding"/>
    <property type="evidence" value="ECO:0007669"/>
    <property type="project" value="UniProtKB-KW"/>
</dbReference>
<dbReference type="GO" id="GO:0046872">
    <property type="term" value="F:metal ion binding"/>
    <property type="evidence" value="ECO:0007669"/>
    <property type="project" value="UniProtKB-KW"/>
</dbReference>
<protein>
    <recommendedName>
        <fullName evidence="10">Polymerase nucleotidyl transferase domain-containing protein</fullName>
    </recommendedName>
</protein>
<keyword evidence="3" id="KW-0808">Transferase</keyword>
<keyword evidence="8" id="KW-0460">Magnesium</keyword>
<dbReference type="EMBL" id="JAANXD010000087">
    <property type="protein sequence ID" value="MBS1259265.1"/>
    <property type="molecule type" value="Genomic_DNA"/>
</dbReference>
<evidence type="ECO:0000256" key="7">
    <source>
        <dbReference type="ARBA" id="ARBA00022840"/>
    </source>
</evidence>
<keyword evidence="2" id="KW-1277">Toxin-antitoxin system</keyword>
<comment type="similarity">
    <text evidence="9">Belongs to the MntA antitoxin family.</text>
</comment>
<gene>
    <name evidence="11" type="ORF">MAG551_02334</name>
</gene>
<reference evidence="11" key="1">
    <citation type="journal article" date="2021" name="ISME J.">
        <title>Fine-scale metabolic discontinuity in a stratified prokaryote microbiome of a Red Sea deep halocline.</title>
        <authorList>
            <person name="Michoud G."/>
            <person name="Ngugi D.K."/>
            <person name="Barozzi A."/>
            <person name="Merlino G."/>
            <person name="Calleja M.L."/>
            <person name="Delgado-Huertas A."/>
            <person name="Moran X.A.G."/>
            <person name="Daffonchio D."/>
        </authorList>
    </citation>
    <scope>NUCLEOTIDE SEQUENCE</scope>
    <source>
        <strain evidence="11">SuakinDeep_MAG55_1</strain>
    </source>
</reference>
<evidence type="ECO:0000256" key="6">
    <source>
        <dbReference type="ARBA" id="ARBA00022741"/>
    </source>
</evidence>
<evidence type="ECO:0000256" key="8">
    <source>
        <dbReference type="ARBA" id="ARBA00022842"/>
    </source>
</evidence>
<keyword evidence="7" id="KW-0067">ATP-binding</keyword>
<evidence type="ECO:0000256" key="3">
    <source>
        <dbReference type="ARBA" id="ARBA00022679"/>
    </source>
</evidence>
<feature type="domain" description="Polymerase nucleotidyl transferase" evidence="10">
    <location>
        <begin position="17"/>
        <end position="97"/>
    </location>
</feature>
<dbReference type="SUPFAM" id="SSF81301">
    <property type="entry name" value="Nucleotidyltransferase"/>
    <property type="match status" value="1"/>
</dbReference>
<evidence type="ECO:0000313" key="12">
    <source>
        <dbReference type="Proteomes" id="UP000722750"/>
    </source>
</evidence>
<evidence type="ECO:0000256" key="1">
    <source>
        <dbReference type="ARBA" id="ARBA00001946"/>
    </source>
</evidence>
<accession>A0A941W4F0</accession>
<name>A0A941W4F0_9BACT</name>
<dbReference type="InterPro" id="IPR043519">
    <property type="entry name" value="NT_sf"/>
</dbReference>
<evidence type="ECO:0000256" key="2">
    <source>
        <dbReference type="ARBA" id="ARBA00022649"/>
    </source>
</evidence>
<evidence type="ECO:0000259" key="10">
    <source>
        <dbReference type="Pfam" id="PF01909"/>
    </source>
</evidence>
<evidence type="ECO:0000256" key="5">
    <source>
        <dbReference type="ARBA" id="ARBA00022723"/>
    </source>
</evidence>
<dbReference type="PANTHER" id="PTHR33571">
    <property type="entry name" value="SSL8005 PROTEIN"/>
    <property type="match status" value="1"/>
</dbReference>
<dbReference type="Gene3D" id="3.30.460.10">
    <property type="entry name" value="Beta Polymerase, domain 2"/>
    <property type="match status" value="1"/>
</dbReference>
<keyword evidence="4" id="KW-0548">Nucleotidyltransferase</keyword>
<comment type="cofactor">
    <cofactor evidence="1">
        <name>Mg(2+)</name>
        <dbReference type="ChEBI" id="CHEBI:18420"/>
    </cofactor>
</comment>
<keyword evidence="5" id="KW-0479">Metal-binding</keyword>
<dbReference type="CDD" id="cd05403">
    <property type="entry name" value="NT_KNTase_like"/>
    <property type="match status" value="1"/>
</dbReference>
<evidence type="ECO:0000256" key="9">
    <source>
        <dbReference type="ARBA" id="ARBA00038276"/>
    </source>
</evidence>
<proteinExistence type="inferred from homology"/>
<comment type="caution">
    <text evidence="11">The sequence shown here is derived from an EMBL/GenBank/DDBJ whole genome shotgun (WGS) entry which is preliminary data.</text>
</comment>
<sequence length="100" mass="11592">MMPHNPTLELIKEKYPYLSHEFGVEKIGIFGSVAKETEREDSDIDIVVKLRKPIGLKFIELVEYLESLFNTKVDVLTQEGIDNIRIKEIADDIKRNIVYV</sequence>
<dbReference type="Proteomes" id="UP000722750">
    <property type="component" value="Unassembled WGS sequence"/>
</dbReference>